<proteinExistence type="predicted"/>
<keyword evidence="2" id="KW-0812">Transmembrane</keyword>
<name>A0A7X6LWZ9_9NOCA</name>
<sequence length="173" mass="18902">MEQAQPAGGPADREWDRRERGETETEQLDRNLTSLIQELRVVQTGVQLLTGFLLTLPFQARFNAVSTPMRGLYLAVVTASIAATVFLIAPVAAHRILFRRHRLASVVRTAHTFALAGLLLLGIALTGVAVLIFDTVAGAVAATVVGICFALLFIGVWFLHPWRDRRRTAADGE</sequence>
<evidence type="ECO:0000256" key="2">
    <source>
        <dbReference type="SAM" id="Phobius"/>
    </source>
</evidence>
<accession>A0A7X6LWZ9</accession>
<dbReference type="Proteomes" id="UP000523447">
    <property type="component" value="Unassembled WGS sequence"/>
</dbReference>
<feature type="compositionally biased region" description="Basic and acidic residues" evidence="1">
    <location>
        <begin position="11"/>
        <end position="26"/>
    </location>
</feature>
<evidence type="ECO:0000256" key="1">
    <source>
        <dbReference type="SAM" id="MobiDB-lite"/>
    </source>
</evidence>
<dbReference type="InterPro" id="IPR046291">
    <property type="entry name" value="DUF6328"/>
</dbReference>
<feature type="transmembrane region" description="Helical" evidence="2">
    <location>
        <begin position="139"/>
        <end position="159"/>
    </location>
</feature>
<feature type="transmembrane region" description="Helical" evidence="2">
    <location>
        <begin position="72"/>
        <end position="93"/>
    </location>
</feature>
<organism evidence="3 4">
    <name type="scientific">Nocardia veterana</name>
    <dbReference type="NCBI Taxonomy" id="132249"/>
    <lineage>
        <taxon>Bacteria</taxon>
        <taxon>Bacillati</taxon>
        <taxon>Actinomycetota</taxon>
        <taxon>Actinomycetes</taxon>
        <taxon>Mycobacteriales</taxon>
        <taxon>Nocardiaceae</taxon>
        <taxon>Nocardia</taxon>
    </lineage>
</organism>
<evidence type="ECO:0000313" key="4">
    <source>
        <dbReference type="Proteomes" id="UP000523447"/>
    </source>
</evidence>
<feature type="transmembrane region" description="Helical" evidence="2">
    <location>
        <begin position="113"/>
        <end position="133"/>
    </location>
</feature>
<feature type="region of interest" description="Disordered" evidence="1">
    <location>
        <begin position="1"/>
        <end position="26"/>
    </location>
</feature>
<evidence type="ECO:0000313" key="3">
    <source>
        <dbReference type="EMBL" id="NKY86126.1"/>
    </source>
</evidence>
<protein>
    <submittedName>
        <fullName evidence="3">Sodium:proton antiporter</fullName>
    </submittedName>
</protein>
<keyword evidence="2" id="KW-0472">Membrane</keyword>
<dbReference type="Pfam" id="PF19853">
    <property type="entry name" value="DUF6328"/>
    <property type="match status" value="1"/>
</dbReference>
<comment type="caution">
    <text evidence="3">The sequence shown here is derived from an EMBL/GenBank/DDBJ whole genome shotgun (WGS) entry which is preliminary data.</text>
</comment>
<keyword evidence="4" id="KW-1185">Reference proteome</keyword>
<dbReference type="AlphaFoldDB" id="A0A7X6LWZ9"/>
<gene>
    <name evidence="3" type="ORF">HGA07_10875</name>
</gene>
<dbReference type="EMBL" id="JAAXPE010000008">
    <property type="protein sequence ID" value="NKY86126.1"/>
    <property type="molecule type" value="Genomic_DNA"/>
</dbReference>
<keyword evidence="2" id="KW-1133">Transmembrane helix</keyword>
<reference evidence="3 4" key="1">
    <citation type="submission" date="2020-04" db="EMBL/GenBank/DDBJ databases">
        <title>MicrobeNet Type strains.</title>
        <authorList>
            <person name="Nicholson A.C."/>
        </authorList>
    </citation>
    <scope>NUCLEOTIDE SEQUENCE [LARGE SCALE GENOMIC DNA]</scope>
    <source>
        <strain evidence="3 4">DSM 44445</strain>
    </source>
</reference>
<dbReference type="RefSeq" id="WP_040720822.1">
    <property type="nucleotide sequence ID" value="NZ_CAWPHS010000078.1"/>
</dbReference>